<keyword evidence="2" id="KW-1185">Reference proteome</keyword>
<dbReference type="KEGG" id="ahm:TL08_16885"/>
<evidence type="ECO:0000313" key="1">
    <source>
        <dbReference type="EMBL" id="AOS64177.1"/>
    </source>
</evidence>
<dbReference type="AlphaFoldDB" id="A0AAC9HRD9"/>
<gene>
    <name evidence="1" type="ORF">TL08_16885</name>
</gene>
<evidence type="ECO:0000313" key="2">
    <source>
        <dbReference type="Proteomes" id="UP000095210"/>
    </source>
</evidence>
<dbReference type="EMBL" id="CP014859">
    <property type="protein sequence ID" value="AOS64177.1"/>
    <property type="molecule type" value="Genomic_DNA"/>
</dbReference>
<accession>A0AAC9HRD9</accession>
<sequence length="58" mass="6340">MAIIIAIWSIAVISGSRALVLRFRPPRPDKAPPAGFEPTPIYTAFAGTLPRHALRDSR</sequence>
<organism evidence="1 2">
    <name type="scientific">Actinoalloteichus hymeniacidonis</name>
    <dbReference type="NCBI Taxonomy" id="340345"/>
    <lineage>
        <taxon>Bacteria</taxon>
        <taxon>Bacillati</taxon>
        <taxon>Actinomycetota</taxon>
        <taxon>Actinomycetes</taxon>
        <taxon>Pseudonocardiales</taxon>
        <taxon>Pseudonocardiaceae</taxon>
        <taxon>Actinoalloteichus</taxon>
    </lineage>
</organism>
<name>A0AAC9HRD9_9PSEU</name>
<dbReference type="Proteomes" id="UP000095210">
    <property type="component" value="Chromosome"/>
</dbReference>
<protein>
    <submittedName>
        <fullName evidence="1">Uncharacterized protein</fullName>
    </submittedName>
</protein>
<reference evidence="2" key="1">
    <citation type="submission" date="2016-03" db="EMBL/GenBank/DDBJ databases">
        <title>Complete genome sequence of the type strain Actinoalloteichus hymeniacidonis DSM 45092.</title>
        <authorList>
            <person name="Schaffert L."/>
            <person name="Albersmeier A."/>
            <person name="Winkler A."/>
            <person name="Kalinowski J."/>
            <person name="Zotchev S."/>
            <person name="Ruckert C."/>
        </authorList>
    </citation>
    <scope>NUCLEOTIDE SEQUENCE [LARGE SCALE GENOMIC DNA]</scope>
    <source>
        <strain evidence="2">HPA177(T) (DSM 45092(T))</strain>
    </source>
</reference>
<proteinExistence type="predicted"/>